<dbReference type="GO" id="GO:0040029">
    <property type="term" value="P:epigenetic regulation of gene expression"/>
    <property type="evidence" value="ECO:0007669"/>
    <property type="project" value="TreeGrafter"/>
</dbReference>
<dbReference type="InterPro" id="IPR023801">
    <property type="entry name" value="His_deacetylse_dom"/>
</dbReference>
<dbReference type="PANTHER" id="PTHR10625">
    <property type="entry name" value="HISTONE DEACETYLASE HDAC1-RELATED"/>
    <property type="match status" value="1"/>
</dbReference>
<dbReference type="Gene3D" id="3.40.800.20">
    <property type="entry name" value="Histone deacetylase domain"/>
    <property type="match status" value="1"/>
</dbReference>
<organism evidence="2 3">
    <name type="scientific">Reticulomyxa filosa</name>
    <dbReference type="NCBI Taxonomy" id="46433"/>
    <lineage>
        <taxon>Eukaryota</taxon>
        <taxon>Sar</taxon>
        <taxon>Rhizaria</taxon>
        <taxon>Retaria</taxon>
        <taxon>Foraminifera</taxon>
        <taxon>Monothalamids</taxon>
        <taxon>Reticulomyxidae</taxon>
        <taxon>Reticulomyxa</taxon>
    </lineage>
</organism>
<comment type="caution">
    <text evidence="2">The sequence shown here is derived from an EMBL/GenBank/DDBJ whole genome shotgun (WGS) entry which is preliminary data.</text>
</comment>
<dbReference type="EMBL" id="ASPP01007152">
    <property type="protein sequence ID" value="ETO27601.1"/>
    <property type="molecule type" value="Genomic_DNA"/>
</dbReference>
<dbReference type="InterPro" id="IPR037138">
    <property type="entry name" value="His_deacetylse_dom_sf"/>
</dbReference>
<evidence type="ECO:0000313" key="3">
    <source>
        <dbReference type="Proteomes" id="UP000023152"/>
    </source>
</evidence>
<accession>X6NNM1</accession>
<dbReference type="Proteomes" id="UP000023152">
    <property type="component" value="Unassembled WGS sequence"/>
</dbReference>
<dbReference type="GO" id="GO:0000118">
    <property type="term" value="C:histone deacetylase complex"/>
    <property type="evidence" value="ECO:0007669"/>
    <property type="project" value="TreeGrafter"/>
</dbReference>
<keyword evidence="3" id="KW-1185">Reference proteome</keyword>
<feature type="domain" description="Histone deacetylase" evidence="1">
    <location>
        <begin position="28"/>
        <end position="211"/>
    </location>
</feature>
<sequence>MKGSESKKRNVGLAYHEKCLLHIGPKSHPESPARVEKIIEELKKQGLLEQCVQVTGKDIPLATEEQLLLTHEESHITKVLNGHKDLSASMDDYSYMDSDTYFCKDSAEAEKDFVIKPPLLWSFVVRERKTNKQKHMEKALLAVGSIIDLMEKVIRKELDSGFAVVRPPGHHCEKHRTMGFCLFSNVVVAINTIRHKYKSSNKYQRFAIIDWFVKKKKKIKCKTVNQSKINNIITLMIIITITKKGMFITAMEPKTCFGTTETYCTYQFIAATMVRFIHKVDL</sequence>
<dbReference type="Pfam" id="PF00850">
    <property type="entry name" value="Hist_deacetyl"/>
    <property type="match status" value="1"/>
</dbReference>
<evidence type="ECO:0000313" key="2">
    <source>
        <dbReference type="EMBL" id="ETO27601.1"/>
    </source>
</evidence>
<dbReference type="GO" id="GO:0004407">
    <property type="term" value="F:histone deacetylase activity"/>
    <property type="evidence" value="ECO:0007669"/>
    <property type="project" value="TreeGrafter"/>
</dbReference>
<dbReference type="OrthoDB" id="424012at2759"/>
<dbReference type="InterPro" id="IPR023696">
    <property type="entry name" value="Ureohydrolase_dom_sf"/>
</dbReference>
<evidence type="ECO:0000259" key="1">
    <source>
        <dbReference type="Pfam" id="PF00850"/>
    </source>
</evidence>
<dbReference type="GO" id="GO:0005737">
    <property type="term" value="C:cytoplasm"/>
    <property type="evidence" value="ECO:0007669"/>
    <property type="project" value="TreeGrafter"/>
</dbReference>
<dbReference type="PANTHER" id="PTHR10625:SF25">
    <property type="entry name" value="HISTONE DEACETYLASE 18-RELATED"/>
    <property type="match status" value="1"/>
</dbReference>
<protein>
    <submittedName>
        <fullName evidence="2">Histone deacetylase</fullName>
    </submittedName>
</protein>
<reference evidence="2 3" key="1">
    <citation type="journal article" date="2013" name="Curr. Biol.">
        <title>The Genome of the Foraminiferan Reticulomyxa filosa.</title>
        <authorList>
            <person name="Glockner G."/>
            <person name="Hulsmann N."/>
            <person name="Schleicher M."/>
            <person name="Noegel A.A."/>
            <person name="Eichinger L."/>
            <person name="Gallinger C."/>
            <person name="Pawlowski J."/>
            <person name="Sierra R."/>
            <person name="Euteneuer U."/>
            <person name="Pillet L."/>
            <person name="Moustafa A."/>
            <person name="Platzer M."/>
            <person name="Groth M."/>
            <person name="Szafranski K."/>
            <person name="Schliwa M."/>
        </authorList>
    </citation>
    <scope>NUCLEOTIDE SEQUENCE [LARGE SCALE GENOMIC DNA]</scope>
</reference>
<dbReference type="AlphaFoldDB" id="X6NNM1"/>
<dbReference type="SUPFAM" id="SSF52768">
    <property type="entry name" value="Arginase/deacetylase"/>
    <property type="match status" value="1"/>
</dbReference>
<name>X6NNM1_RETFI</name>
<proteinExistence type="predicted"/>
<gene>
    <name evidence="2" type="ORF">RFI_09533</name>
</gene>